<accession>A0A6L2KEN7</accession>
<reference evidence="1" key="1">
    <citation type="journal article" date="2019" name="Sci. Rep.">
        <title>Draft genome of Tanacetum cinerariifolium, the natural source of mosquito coil.</title>
        <authorList>
            <person name="Yamashiro T."/>
            <person name="Shiraishi A."/>
            <person name="Satake H."/>
            <person name="Nakayama K."/>
        </authorList>
    </citation>
    <scope>NUCLEOTIDE SEQUENCE</scope>
</reference>
<sequence length="532" mass="60591">MVLNLKTIKNAQAQEITSLKKKVKRLEKKRWSRTHGLKRLYKVGLSAKVESSTDKENEDIFSVNDQDVTLMFDADKDLQGEEVNATSITTPVSAAATTTTAATTLTICMDEITLAKALIEIKTSRPKAKGFVMQELNETPTPTPIVFSQQPSKVQDKGKEIMVEESLKMKKKVRILFDKEVARKLQEDIYDKKNLKEKEKRRKFFAAKRDEERRKKPPTKAQQRSIMNTYLNNMDRWKPRALKNKSFAVIKELFDKAMERINSFVDFKTELVEESTKKAQEEIAQESNGVTKEVPITTAEEKAQRRLEVKTRSTLMMGIPNEHQLKFNSIKDAKQLLEDVEKRFVNTAQVVNNANGVSTASTQVNAAYSTNIDNLSDVICSFFASQPNSPQLVHKDLEQIHLDDIEEMDLRWQMAMLTMKGRKFLKKTRKKLTVNGNKTIGFDKSKAEDGPNYPLMAFLSSISDLKVSNDSTKFMPPTPGLFFTGLDEFVNKPVVKNCKARSSEEETKVVRKNNDAPIIEEWVSDNKEEDVS</sequence>
<gene>
    <name evidence="1" type="ORF">Tci_019347</name>
</gene>
<proteinExistence type="predicted"/>
<comment type="caution">
    <text evidence="1">The sequence shown here is derived from an EMBL/GenBank/DDBJ whole genome shotgun (WGS) entry which is preliminary data.</text>
</comment>
<organism evidence="1">
    <name type="scientific">Tanacetum cinerariifolium</name>
    <name type="common">Dalmatian daisy</name>
    <name type="synonym">Chrysanthemum cinerariifolium</name>
    <dbReference type="NCBI Taxonomy" id="118510"/>
    <lineage>
        <taxon>Eukaryota</taxon>
        <taxon>Viridiplantae</taxon>
        <taxon>Streptophyta</taxon>
        <taxon>Embryophyta</taxon>
        <taxon>Tracheophyta</taxon>
        <taxon>Spermatophyta</taxon>
        <taxon>Magnoliopsida</taxon>
        <taxon>eudicotyledons</taxon>
        <taxon>Gunneridae</taxon>
        <taxon>Pentapetalae</taxon>
        <taxon>asterids</taxon>
        <taxon>campanulids</taxon>
        <taxon>Asterales</taxon>
        <taxon>Asteraceae</taxon>
        <taxon>Asteroideae</taxon>
        <taxon>Anthemideae</taxon>
        <taxon>Anthemidinae</taxon>
        <taxon>Tanacetum</taxon>
    </lineage>
</organism>
<protein>
    <submittedName>
        <fullName evidence="1">Uncharacterized protein</fullName>
    </submittedName>
</protein>
<dbReference type="EMBL" id="BKCJ010002262">
    <property type="protein sequence ID" value="GEU47369.1"/>
    <property type="molecule type" value="Genomic_DNA"/>
</dbReference>
<dbReference type="AlphaFoldDB" id="A0A6L2KEN7"/>
<name>A0A6L2KEN7_TANCI</name>
<evidence type="ECO:0000313" key="1">
    <source>
        <dbReference type="EMBL" id="GEU47369.1"/>
    </source>
</evidence>